<evidence type="ECO:0000313" key="2">
    <source>
        <dbReference type="Proteomes" id="UP001157502"/>
    </source>
</evidence>
<name>A0ACC2FXV4_DALPE</name>
<keyword evidence="2" id="KW-1185">Reference proteome</keyword>
<organism evidence="1 2">
    <name type="scientific">Dallia pectoralis</name>
    <name type="common">Alaska blackfish</name>
    <dbReference type="NCBI Taxonomy" id="75939"/>
    <lineage>
        <taxon>Eukaryota</taxon>
        <taxon>Metazoa</taxon>
        <taxon>Chordata</taxon>
        <taxon>Craniata</taxon>
        <taxon>Vertebrata</taxon>
        <taxon>Euteleostomi</taxon>
        <taxon>Actinopterygii</taxon>
        <taxon>Neopterygii</taxon>
        <taxon>Teleostei</taxon>
        <taxon>Protacanthopterygii</taxon>
        <taxon>Esociformes</taxon>
        <taxon>Umbridae</taxon>
        <taxon>Dallia</taxon>
    </lineage>
</organism>
<comment type="caution">
    <text evidence="1">The sequence shown here is derived from an EMBL/GenBank/DDBJ whole genome shotgun (WGS) entry which is preliminary data.</text>
</comment>
<evidence type="ECO:0000313" key="1">
    <source>
        <dbReference type="EMBL" id="KAJ7996138.1"/>
    </source>
</evidence>
<dbReference type="Proteomes" id="UP001157502">
    <property type="component" value="Chromosome 20"/>
</dbReference>
<protein>
    <submittedName>
        <fullName evidence="1">Uncharacterized protein</fullName>
    </submittedName>
</protein>
<gene>
    <name evidence="1" type="ORF">DPEC_G00233960</name>
</gene>
<reference evidence="1" key="1">
    <citation type="submission" date="2021-05" db="EMBL/GenBank/DDBJ databases">
        <authorList>
            <person name="Pan Q."/>
            <person name="Jouanno E."/>
            <person name="Zahm M."/>
            <person name="Klopp C."/>
            <person name="Cabau C."/>
            <person name="Louis A."/>
            <person name="Berthelot C."/>
            <person name="Parey E."/>
            <person name="Roest Crollius H."/>
            <person name="Montfort J."/>
            <person name="Robinson-Rechavi M."/>
            <person name="Bouchez O."/>
            <person name="Lampietro C."/>
            <person name="Lopez Roques C."/>
            <person name="Donnadieu C."/>
            <person name="Postlethwait J."/>
            <person name="Bobe J."/>
            <person name="Dillon D."/>
            <person name="Chandos A."/>
            <person name="von Hippel F."/>
            <person name="Guiguen Y."/>
        </authorList>
    </citation>
    <scope>NUCLEOTIDE SEQUENCE</scope>
    <source>
        <strain evidence="1">YG-Jan2019</strain>
    </source>
</reference>
<sequence>MMDLNVCFFRCLITATMLLQVRCKTVTGLYGQTIEVPCNNGASKPDDLIFTKWKYEMEDGTSGDLLVKQAHKDEAQIKALDGYKDRVSIAANFSLMIQNASMVDQRTFTCMVVYGSNLDEHPINVLVYKKPLPPQIRDKAKELENGKLTQLGVCVAAAANPAAEIEWSKNGAVLVSDDKNVVITTTMAVDPTNSLSTTTSSLLYAAVKGDVDAKFTCKSKHVIQTQLSHAETFAVHYPTEKLSLQVLATVPIIEGDNVTLKCKADGNPPPTSFIFTIKGQKVTVKESDNYTLQGVTRYNTGDYKCSLADDSKMEASERIVVNYLDLSLSPTGRVLKTFGDNLVVKMEQNSSGDAKVSWTKDNVKLDRAPTFKTVKYSDEGVYVCAVSVAGIKRSEKFHLEVEGKPVIKRLTKERSVDGTHKILTCEAEGAPQPSVQWSVNGTDEKNTYANGKAIHQITVVPSGNLTVTCFVTNKLGDDFMAINVTTLNKEEKLEKKGEQDGRRIQDKGPGKPERRNPEHLKKARSWRRTTTECRESRVIGLLETKEGRSS</sequence>
<dbReference type="EMBL" id="CM055747">
    <property type="protein sequence ID" value="KAJ7996138.1"/>
    <property type="molecule type" value="Genomic_DNA"/>
</dbReference>
<proteinExistence type="predicted"/>
<accession>A0ACC2FXV4</accession>